<protein>
    <submittedName>
        <fullName evidence="2">Uncharacterized protein</fullName>
    </submittedName>
</protein>
<feature type="region of interest" description="Disordered" evidence="1">
    <location>
        <begin position="1"/>
        <end position="32"/>
    </location>
</feature>
<dbReference type="EMBL" id="JAHHGZ010000053">
    <property type="protein sequence ID" value="MBW4671774.1"/>
    <property type="molecule type" value="Genomic_DNA"/>
</dbReference>
<reference evidence="2" key="2">
    <citation type="journal article" date="2022" name="Microbiol. Resour. Announc.">
        <title>Metagenome Sequencing to Explore Phylogenomics of Terrestrial Cyanobacteria.</title>
        <authorList>
            <person name="Ward R.D."/>
            <person name="Stajich J.E."/>
            <person name="Johansen J.R."/>
            <person name="Huntemann M."/>
            <person name="Clum A."/>
            <person name="Foster B."/>
            <person name="Foster B."/>
            <person name="Roux S."/>
            <person name="Palaniappan K."/>
            <person name="Varghese N."/>
            <person name="Mukherjee S."/>
            <person name="Reddy T.B.K."/>
            <person name="Daum C."/>
            <person name="Copeland A."/>
            <person name="Chen I.A."/>
            <person name="Ivanova N.N."/>
            <person name="Kyrpides N.C."/>
            <person name="Shapiro N."/>
            <person name="Eloe-Fadrosh E.A."/>
            <person name="Pietrasiak N."/>
        </authorList>
    </citation>
    <scope>NUCLEOTIDE SEQUENCE</scope>
    <source>
        <strain evidence="2">GSE-NOS-MK-12-04C</strain>
    </source>
</reference>
<comment type="caution">
    <text evidence="2">The sequence shown here is derived from an EMBL/GenBank/DDBJ whole genome shotgun (WGS) entry which is preliminary data.</text>
</comment>
<sequence>MKEEGRRKKEFVRGLQDVDSDRSAEERSRRTPNSRINRMVLVIGHLSKKITKFLIDREHT</sequence>
<organism evidence="2 3">
    <name type="scientific">Cyanomargarita calcarea GSE-NOS-MK-12-04C</name>
    <dbReference type="NCBI Taxonomy" id="2839659"/>
    <lineage>
        <taxon>Bacteria</taxon>
        <taxon>Bacillati</taxon>
        <taxon>Cyanobacteriota</taxon>
        <taxon>Cyanophyceae</taxon>
        <taxon>Nostocales</taxon>
        <taxon>Cyanomargaritaceae</taxon>
        <taxon>Cyanomargarita</taxon>
    </lineage>
</organism>
<dbReference type="Proteomes" id="UP000729701">
    <property type="component" value="Unassembled WGS sequence"/>
</dbReference>
<accession>A0A951UW29</accession>
<name>A0A951UW29_9CYAN</name>
<reference evidence="2" key="1">
    <citation type="submission" date="2021-05" db="EMBL/GenBank/DDBJ databases">
        <authorList>
            <person name="Pietrasiak N."/>
            <person name="Ward R."/>
            <person name="Stajich J.E."/>
            <person name="Kurbessoian T."/>
        </authorList>
    </citation>
    <scope>NUCLEOTIDE SEQUENCE</scope>
    <source>
        <strain evidence="2">GSE-NOS-MK-12-04C</strain>
    </source>
</reference>
<evidence type="ECO:0000313" key="2">
    <source>
        <dbReference type="EMBL" id="MBW4671774.1"/>
    </source>
</evidence>
<evidence type="ECO:0000313" key="3">
    <source>
        <dbReference type="Proteomes" id="UP000729701"/>
    </source>
</evidence>
<feature type="compositionally biased region" description="Basic and acidic residues" evidence="1">
    <location>
        <begin position="19"/>
        <end position="29"/>
    </location>
</feature>
<evidence type="ECO:0000256" key="1">
    <source>
        <dbReference type="SAM" id="MobiDB-lite"/>
    </source>
</evidence>
<proteinExistence type="predicted"/>
<dbReference type="AlphaFoldDB" id="A0A951UW29"/>
<gene>
    <name evidence="2" type="ORF">KME60_31215</name>
</gene>